<keyword evidence="3" id="KW-1185">Reference proteome</keyword>
<reference evidence="2 3" key="1">
    <citation type="journal article" date="2020" name="IScience">
        <title>Genome Sequencing of the Endangered Kingdonia uniflora (Circaeasteraceae, Ranunculales) Reveals Potential Mechanisms of Evolutionary Specialization.</title>
        <authorList>
            <person name="Sun Y."/>
            <person name="Deng T."/>
            <person name="Zhang A."/>
            <person name="Moore M.J."/>
            <person name="Landis J.B."/>
            <person name="Lin N."/>
            <person name="Zhang H."/>
            <person name="Zhang X."/>
            <person name="Huang J."/>
            <person name="Zhang X."/>
            <person name="Sun H."/>
            <person name="Wang H."/>
        </authorList>
    </citation>
    <scope>NUCLEOTIDE SEQUENCE [LARGE SCALE GENOMIC DNA]</scope>
    <source>
        <strain evidence="2">TB1705</strain>
        <tissue evidence="2">Leaf</tissue>
    </source>
</reference>
<dbReference type="Proteomes" id="UP000541444">
    <property type="component" value="Unassembled WGS sequence"/>
</dbReference>
<proteinExistence type="predicted"/>
<dbReference type="Gene3D" id="2.170.260.10">
    <property type="entry name" value="paz domain"/>
    <property type="match status" value="1"/>
</dbReference>
<dbReference type="InterPro" id="IPR036085">
    <property type="entry name" value="PAZ_dom_sf"/>
</dbReference>
<evidence type="ECO:0000313" key="3">
    <source>
        <dbReference type="Proteomes" id="UP000541444"/>
    </source>
</evidence>
<dbReference type="OrthoDB" id="10252740at2759"/>
<dbReference type="SMART" id="SM00949">
    <property type="entry name" value="PAZ"/>
    <property type="match status" value="1"/>
</dbReference>
<dbReference type="AlphaFoldDB" id="A0A7J7M9X5"/>
<dbReference type="PROSITE" id="PS50821">
    <property type="entry name" value="PAZ"/>
    <property type="match status" value="1"/>
</dbReference>
<dbReference type="Pfam" id="PF08699">
    <property type="entry name" value="ArgoL1"/>
    <property type="match status" value="1"/>
</dbReference>
<comment type="caution">
    <text evidence="2">The sequence shown here is derived from an EMBL/GenBank/DDBJ whole genome shotgun (WGS) entry which is preliminary data.</text>
</comment>
<name>A0A7J7M9X5_9MAGN</name>
<protein>
    <recommendedName>
        <fullName evidence="1">PAZ domain-containing protein</fullName>
    </recommendedName>
</protein>
<dbReference type="EMBL" id="JACGCM010001662">
    <property type="protein sequence ID" value="KAF6151701.1"/>
    <property type="molecule type" value="Genomic_DNA"/>
</dbReference>
<dbReference type="CDD" id="cd02846">
    <property type="entry name" value="PAZ_argonaute_like"/>
    <property type="match status" value="1"/>
</dbReference>
<dbReference type="GO" id="GO:0003723">
    <property type="term" value="F:RNA binding"/>
    <property type="evidence" value="ECO:0007669"/>
    <property type="project" value="InterPro"/>
</dbReference>
<dbReference type="PANTHER" id="PTHR22891">
    <property type="entry name" value="EUKARYOTIC TRANSLATION INITIATION FACTOR 2C"/>
    <property type="match status" value="1"/>
</dbReference>
<evidence type="ECO:0000313" key="2">
    <source>
        <dbReference type="EMBL" id="KAF6151701.1"/>
    </source>
</evidence>
<dbReference type="Pfam" id="PF02170">
    <property type="entry name" value="PAZ"/>
    <property type="match status" value="1"/>
</dbReference>
<dbReference type="InterPro" id="IPR003100">
    <property type="entry name" value="PAZ_dom"/>
</dbReference>
<evidence type="ECO:0000259" key="1">
    <source>
        <dbReference type="PROSITE" id="PS50821"/>
    </source>
</evidence>
<feature type="domain" description="PAZ" evidence="1">
    <location>
        <begin position="161"/>
        <end position="274"/>
    </location>
</feature>
<sequence length="321" mass="36688">MSISQSTVQFDLLEVIRIPLRRPDNGGRHANYGSAAKISKGDGRLIKDKLCSKFPETFPLLKTVYDGEKFMFSSVKLTIGEFKVENIREGGPKYNFKINSVENLGLSQLDGYLKARELDDDDDLGCGLIASRGFQHSRKPTTQGLVVCVDYSVLSSQKPVSVLDYLEKILQVNFDKIDPLNSTDREKVEKALRDLEVNVIHRQTDQKYKIAGVTLYPSNDLKFKIKKKNQSKEVMLIDYYLETYKEIEYRNLPCLDVSRNSNNYIPIEFCVLAERQRNPKEDLQHSVRKMKNIAMPDPLERMELICKAAEAKNGPHGYVKL</sequence>
<accession>A0A7J7M9X5</accession>
<dbReference type="SUPFAM" id="SSF101690">
    <property type="entry name" value="PAZ domain"/>
    <property type="match status" value="1"/>
</dbReference>
<dbReference type="SMART" id="SM01163">
    <property type="entry name" value="DUF1785"/>
    <property type="match status" value="1"/>
</dbReference>
<organism evidence="2 3">
    <name type="scientific">Kingdonia uniflora</name>
    <dbReference type="NCBI Taxonomy" id="39325"/>
    <lineage>
        <taxon>Eukaryota</taxon>
        <taxon>Viridiplantae</taxon>
        <taxon>Streptophyta</taxon>
        <taxon>Embryophyta</taxon>
        <taxon>Tracheophyta</taxon>
        <taxon>Spermatophyta</taxon>
        <taxon>Magnoliopsida</taxon>
        <taxon>Ranunculales</taxon>
        <taxon>Circaeasteraceae</taxon>
        <taxon>Kingdonia</taxon>
    </lineage>
</organism>
<gene>
    <name evidence="2" type="ORF">GIB67_001984</name>
</gene>
<dbReference type="InterPro" id="IPR014811">
    <property type="entry name" value="ArgoL1"/>
</dbReference>